<protein>
    <submittedName>
        <fullName evidence="1">YkgJ family cysteine cluster protein</fullName>
    </submittedName>
</protein>
<dbReference type="Pfam" id="PF03692">
    <property type="entry name" value="CxxCxxCC"/>
    <property type="match status" value="1"/>
</dbReference>
<dbReference type="EMBL" id="PGCL01000003">
    <property type="protein sequence ID" value="TAJ44192.1"/>
    <property type="molecule type" value="Genomic_DNA"/>
</dbReference>
<sequence>MRRIDDLIDEIQRIGFSCRRCGACCTGDGAGSDLVLLSPAEVRAACNAAALPRDEVAEPYPESIDGPDGTSCTFGWSYRRQEGHCRFLDGTRCTIYDARSWICRTYPFMLDGDRLCVSECPGLGAPMTRDEAAVLACDLLARQAAEREEEDGVGQVYACSRIPPGASVVIDSEGVWTVHG</sequence>
<evidence type="ECO:0000313" key="1">
    <source>
        <dbReference type="EMBL" id="TAJ44192.1"/>
    </source>
</evidence>
<dbReference type="InterPro" id="IPR005358">
    <property type="entry name" value="Puta_zinc/iron-chelating_dom"/>
</dbReference>
<dbReference type="AlphaFoldDB" id="A0A483CNK3"/>
<name>A0A483CNK3_9EURY</name>
<evidence type="ECO:0000313" key="2">
    <source>
        <dbReference type="Proteomes" id="UP000292580"/>
    </source>
</evidence>
<dbReference type="RefSeq" id="WP_130647263.1">
    <property type="nucleotide sequence ID" value="NZ_PGCL01000003.1"/>
</dbReference>
<gene>
    <name evidence="1" type="ORF">CUJ86_09210</name>
</gene>
<proteinExistence type="predicted"/>
<accession>A0A483CNK3</accession>
<reference evidence="1 2" key="1">
    <citation type="submission" date="2017-11" db="EMBL/GenBank/DDBJ databases">
        <title>Isolation and Characterization of Methanofollis Species from Methane Seep Offshore SW Taiwan.</title>
        <authorList>
            <person name="Teng N.-H."/>
            <person name="Lai M.-C."/>
            <person name="Chen S.-C."/>
        </authorList>
    </citation>
    <scope>NUCLEOTIDE SEQUENCE [LARGE SCALE GENOMIC DNA]</scope>
    <source>
        <strain evidence="1 2">FWC-SCC2</strain>
    </source>
</reference>
<dbReference type="Proteomes" id="UP000292580">
    <property type="component" value="Unassembled WGS sequence"/>
</dbReference>
<keyword evidence="2" id="KW-1185">Reference proteome</keyword>
<comment type="caution">
    <text evidence="1">The sequence shown here is derived from an EMBL/GenBank/DDBJ whole genome shotgun (WGS) entry which is preliminary data.</text>
</comment>
<dbReference type="PANTHER" id="PTHR35866">
    <property type="entry name" value="PUTATIVE-RELATED"/>
    <property type="match status" value="1"/>
</dbReference>
<dbReference type="OrthoDB" id="36424at2157"/>
<dbReference type="PANTHER" id="PTHR35866:SF2">
    <property type="entry name" value="YKGJ FAMILY CYSTEINE CLUSTER PROTEIN"/>
    <property type="match status" value="1"/>
</dbReference>
<organism evidence="1 2">
    <name type="scientific">Methanofollis fontis</name>
    <dbReference type="NCBI Taxonomy" id="2052832"/>
    <lineage>
        <taxon>Archaea</taxon>
        <taxon>Methanobacteriati</taxon>
        <taxon>Methanobacteriota</taxon>
        <taxon>Stenosarchaea group</taxon>
        <taxon>Methanomicrobia</taxon>
        <taxon>Methanomicrobiales</taxon>
        <taxon>Methanomicrobiaceae</taxon>
        <taxon>Methanofollis</taxon>
    </lineage>
</organism>